<dbReference type="InterPro" id="IPR011033">
    <property type="entry name" value="PRC_barrel-like_sf"/>
</dbReference>
<dbReference type="AlphaFoldDB" id="A0A848DT05"/>
<reference evidence="2 3" key="1">
    <citation type="submission" date="2020-04" db="EMBL/GenBank/DDBJ databases">
        <authorList>
            <person name="Klaysubun C."/>
            <person name="Duangmal K."/>
            <person name="Lipun K."/>
        </authorList>
    </citation>
    <scope>NUCLEOTIDE SEQUENCE [LARGE SCALE GENOMIC DNA]</scope>
    <source>
        <strain evidence="2 3">DSM 45300</strain>
    </source>
</reference>
<dbReference type="Proteomes" id="UP000586918">
    <property type="component" value="Unassembled WGS sequence"/>
</dbReference>
<keyword evidence="3" id="KW-1185">Reference proteome</keyword>
<dbReference type="SUPFAM" id="SSF50346">
    <property type="entry name" value="PRC-barrel domain"/>
    <property type="match status" value="1"/>
</dbReference>
<protein>
    <recommendedName>
        <fullName evidence="4">PRC-barrel domain-containing protein</fullName>
    </recommendedName>
</protein>
<comment type="caution">
    <text evidence="2">The sequence shown here is derived from an EMBL/GenBank/DDBJ whole genome shotgun (WGS) entry which is preliminary data.</text>
</comment>
<feature type="region of interest" description="Disordered" evidence="1">
    <location>
        <begin position="159"/>
        <end position="185"/>
    </location>
</feature>
<dbReference type="RefSeq" id="WP_169415994.1">
    <property type="nucleotide sequence ID" value="NZ_JAAXKZ010000176.1"/>
</dbReference>
<proteinExistence type="predicted"/>
<evidence type="ECO:0008006" key="4">
    <source>
        <dbReference type="Google" id="ProtNLM"/>
    </source>
</evidence>
<name>A0A848DT05_9PSEU</name>
<evidence type="ECO:0000313" key="3">
    <source>
        <dbReference type="Proteomes" id="UP000586918"/>
    </source>
</evidence>
<evidence type="ECO:0000256" key="1">
    <source>
        <dbReference type="SAM" id="MobiDB-lite"/>
    </source>
</evidence>
<sequence length="223" mass="24784">MLWLGGMVGASVSGSGGEHLGHVRDVGVRRTRSGPVVEAILVDGGGHCYALPAEAVTRWQRQRLQVRSPHQISGTIRPTLEPEREWLAESVLGKPVLTMAAHAAARRISDVGLRRLRDGRWIVWLVDTRPVWQRRCGLPRRTTPWSVLTRRCVIARRGRVDPRSPAHPAPATAAEQPSGPAVHDTAVPVKNRPVIAVLPRQRTCSDMRRGERWKGTRHVDLPR</sequence>
<dbReference type="EMBL" id="JAAXKZ010000176">
    <property type="protein sequence ID" value="NMH95334.1"/>
    <property type="molecule type" value="Genomic_DNA"/>
</dbReference>
<gene>
    <name evidence="2" type="ORF">HF519_28035</name>
</gene>
<accession>A0A848DT05</accession>
<organism evidence="2 3">
    <name type="scientific">Pseudonocardia bannensis</name>
    <dbReference type="NCBI Taxonomy" id="630973"/>
    <lineage>
        <taxon>Bacteria</taxon>
        <taxon>Bacillati</taxon>
        <taxon>Actinomycetota</taxon>
        <taxon>Actinomycetes</taxon>
        <taxon>Pseudonocardiales</taxon>
        <taxon>Pseudonocardiaceae</taxon>
        <taxon>Pseudonocardia</taxon>
    </lineage>
</organism>
<evidence type="ECO:0000313" key="2">
    <source>
        <dbReference type="EMBL" id="NMH95334.1"/>
    </source>
</evidence>